<name>A0A4D7AWN2_9HYPH</name>
<dbReference type="InterPro" id="IPR007138">
    <property type="entry name" value="ABM_dom"/>
</dbReference>
<dbReference type="GO" id="GO:0004497">
    <property type="term" value="F:monooxygenase activity"/>
    <property type="evidence" value="ECO:0007669"/>
    <property type="project" value="UniProtKB-KW"/>
</dbReference>
<dbReference type="Pfam" id="PF03992">
    <property type="entry name" value="ABM"/>
    <property type="match status" value="1"/>
</dbReference>
<reference evidence="2 3" key="1">
    <citation type="submission" date="2019-04" db="EMBL/GenBank/DDBJ databases">
        <title>Phreatobacter aquaticus sp. nov.</title>
        <authorList>
            <person name="Choi A."/>
        </authorList>
    </citation>
    <scope>NUCLEOTIDE SEQUENCE [LARGE SCALE GENOMIC DNA]</scope>
    <source>
        <strain evidence="2 3">KCTC 52518</strain>
    </source>
</reference>
<evidence type="ECO:0000313" key="3">
    <source>
        <dbReference type="Proteomes" id="UP000298781"/>
    </source>
</evidence>
<evidence type="ECO:0000313" key="2">
    <source>
        <dbReference type="EMBL" id="QCI63915.1"/>
    </source>
</evidence>
<dbReference type="AlphaFoldDB" id="A0A4D7AWN2"/>
<proteinExistence type="predicted"/>
<organism evidence="2 3">
    <name type="scientific">Phreatobacter stygius</name>
    <dbReference type="NCBI Taxonomy" id="1940610"/>
    <lineage>
        <taxon>Bacteria</taxon>
        <taxon>Pseudomonadati</taxon>
        <taxon>Pseudomonadota</taxon>
        <taxon>Alphaproteobacteria</taxon>
        <taxon>Hyphomicrobiales</taxon>
        <taxon>Phreatobacteraceae</taxon>
        <taxon>Phreatobacter</taxon>
    </lineage>
</organism>
<dbReference type="SUPFAM" id="SSF54909">
    <property type="entry name" value="Dimeric alpha+beta barrel"/>
    <property type="match status" value="1"/>
</dbReference>
<keyword evidence="2" id="KW-0560">Oxidoreductase</keyword>
<evidence type="ECO:0000259" key="1">
    <source>
        <dbReference type="PROSITE" id="PS51725"/>
    </source>
</evidence>
<keyword evidence="2" id="KW-0503">Monooxygenase</keyword>
<dbReference type="Gene3D" id="3.30.70.100">
    <property type="match status" value="1"/>
</dbReference>
<keyword evidence="3" id="KW-1185">Reference proteome</keyword>
<feature type="domain" description="ABM" evidence="1">
    <location>
        <begin position="3"/>
        <end position="91"/>
    </location>
</feature>
<dbReference type="KEGG" id="pstg:E8M01_06430"/>
<dbReference type="RefSeq" id="WP_136959372.1">
    <property type="nucleotide sequence ID" value="NZ_CP039690.1"/>
</dbReference>
<accession>A0A4D7AWN2</accession>
<gene>
    <name evidence="2" type="ORF">E8M01_06430</name>
</gene>
<sequence length="108" mass="12133">MAVTYTTVITLKPGAAAAFMALLTPVLDAMRHEATFINAVLHQDGGDPDRFMLYETWANPRDLEEVQMGRAYRTACWQGLPELLREPREVAAWQPLRTDFRTAIEPAG</sequence>
<dbReference type="InterPro" id="IPR011008">
    <property type="entry name" value="Dimeric_a/b-barrel"/>
</dbReference>
<dbReference type="PROSITE" id="PS51725">
    <property type="entry name" value="ABM"/>
    <property type="match status" value="1"/>
</dbReference>
<dbReference type="EMBL" id="CP039690">
    <property type="protein sequence ID" value="QCI63915.1"/>
    <property type="molecule type" value="Genomic_DNA"/>
</dbReference>
<dbReference type="OrthoDB" id="9812192at2"/>
<dbReference type="Proteomes" id="UP000298781">
    <property type="component" value="Chromosome"/>
</dbReference>
<protein>
    <submittedName>
        <fullName evidence="2">Antibiotic biosynthesis monooxygenase</fullName>
    </submittedName>
</protein>